<evidence type="ECO:0000256" key="2">
    <source>
        <dbReference type="SAM" id="MobiDB-lite"/>
    </source>
</evidence>
<dbReference type="RefSeq" id="WP_123088679.1">
    <property type="nucleotide sequence ID" value="NZ_RIBS01000007.1"/>
</dbReference>
<dbReference type="InterPro" id="IPR013517">
    <property type="entry name" value="FG-GAP"/>
</dbReference>
<keyword evidence="1 3" id="KW-0732">Signal</keyword>
<dbReference type="AlphaFoldDB" id="A0A3M8SP49"/>
<dbReference type="Proteomes" id="UP000267049">
    <property type="component" value="Unassembled WGS sequence"/>
</dbReference>
<organism evidence="4 5">
    <name type="scientific">Montanilutibacter psychrotolerans</name>
    <dbReference type="NCBI Taxonomy" id="1327343"/>
    <lineage>
        <taxon>Bacteria</taxon>
        <taxon>Pseudomonadati</taxon>
        <taxon>Pseudomonadota</taxon>
        <taxon>Gammaproteobacteria</taxon>
        <taxon>Lysobacterales</taxon>
        <taxon>Lysobacteraceae</taxon>
        <taxon>Montanilutibacter</taxon>
    </lineage>
</organism>
<dbReference type="Pfam" id="PF13517">
    <property type="entry name" value="FG-GAP_3"/>
    <property type="match status" value="3"/>
</dbReference>
<dbReference type="Gene3D" id="2.130.10.130">
    <property type="entry name" value="Integrin alpha, N-terminal"/>
    <property type="match status" value="2"/>
</dbReference>
<feature type="region of interest" description="Disordered" evidence="2">
    <location>
        <begin position="547"/>
        <end position="570"/>
    </location>
</feature>
<dbReference type="OrthoDB" id="6020159at2"/>
<dbReference type="EMBL" id="RIBS01000007">
    <property type="protein sequence ID" value="RNF82543.1"/>
    <property type="molecule type" value="Genomic_DNA"/>
</dbReference>
<feature type="compositionally biased region" description="Low complexity" evidence="2">
    <location>
        <begin position="552"/>
        <end position="570"/>
    </location>
</feature>
<comment type="caution">
    <text evidence="4">The sequence shown here is derived from an EMBL/GenBank/DDBJ whole genome shotgun (WGS) entry which is preliminary data.</text>
</comment>
<reference evidence="4 5" key="1">
    <citation type="submission" date="2018-11" db="EMBL/GenBank/DDBJ databases">
        <title>Lysobacter cryohumiis sp. nov., isolated from soil in the Tianshan Mountains, Xinjiang, China.</title>
        <authorList>
            <person name="Luo Y."/>
            <person name="Sheng H."/>
        </authorList>
    </citation>
    <scope>NUCLEOTIDE SEQUENCE [LARGE SCALE GENOMIC DNA]</scope>
    <source>
        <strain evidence="4 5">ZS60</strain>
    </source>
</reference>
<keyword evidence="5" id="KW-1185">Reference proteome</keyword>
<feature type="signal peptide" evidence="3">
    <location>
        <begin position="1"/>
        <end position="22"/>
    </location>
</feature>
<dbReference type="InterPro" id="IPR028994">
    <property type="entry name" value="Integrin_alpha_N"/>
</dbReference>
<evidence type="ECO:0000256" key="3">
    <source>
        <dbReference type="SAM" id="SignalP"/>
    </source>
</evidence>
<gene>
    <name evidence="4" type="ORF">EER27_13620</name>
</gene>
<dbReference type="SUPFAM" id="SSF69318">
    <property type="entry name" value="Integrin alpha N-terminal domain"/>
    <property type="match status" value="1"/>
</dbReference>
<name>A0A3M8SP49_9GAMM</name>
<protein>
    <submittedName>
        <fullName evidence="4">VCBS repeat-containing protein</fullName>
    </submittedName>
</protein>
<sequence length="598" mass="64109">MARISKTLLSCAMLAGSAPAAAWFSPLPQSYNNIAGGEFGAISIADFTGDGRNDLLLTNVSRFPSDWDQSLILMPQLPDGRLGQPQMLFRSTSPLVLNTHATTDLNGDNRPDVAVATSDRLQLLLSLPDGNYSRVDYAPPDAQCFAGSGIVDLAFHDVDGDGRRDVVGVAEQGCAGVWYLDQAGNLRSKRAFAVPTNGRNEIAVGDIDHDGQADLLVSSNNGWNDHLLVFGRDGTGGLMLRINFVWGRGIAGIAIGDFDGDNRNEVVASKGNDNAPSQVYRVIFDGGLRVVRTDSMASAATPGAILAADVNGDGKKDAVVMHPENESIGVYLQHAGVLSTEIRGRTYTNADGGSHPPVAMAVGDLNNDQCPDIAFSNYREAAMVRYGTNCTRTPVPETDFAVAMTSAFSEISPGRHDRSISAEYQVLANNEVSVESPRVFLRVVAAPPYALSVVGMQAQYGSCAALESDATHVLYRCDGITSSGLAPVDVGRRQRFTLRLAPDRNVRVTATSWVETPGIVFDTFLGNQNASADYGFVAMNMSQPLPPVRGTPAAPAQPAQPARPVPADAVTTPRERSRSWFAMVYRWLFARRFWVIGL</sequence>
<proteinExistence type="predicted"/>
<evidence type="ECO:0000313" key="5">
    <source>
        <dbReference type="Proteomes" id="UP000267049"/>
    </source>
</evidence>
<accession>A0A3M8SP49</accession>
<evidence type="ECO:0000256" key="1">
    <source>
        <dbReference type="ARBA" id="ARBA00022729"/>
    </source>
</evidence>
<dbReference type="PANTHER" id="PTHR46580">
    <property type="entry name" value="SENSOR KINASE-RELATED"/>
    <property type="match status" value="1"/>
</dbReference>
<feature type="chain" id="PRO_5018073714" evidence="3">
    <location>
        <begin position="23"/>
        <end position="598"/>
    </location>
</feature>
<evidence type="ECO:0000313" key="4">
    <source>
        <dbReference type="EMBL" id="RNF82543.1"/>
    </source>
</evidence>